<sequence length="545" mass="60946">MLSRAVYLNRGVEDVCFEANGPPPTWQCKKIDRGFGAKFATRAELPEAGAISRDSRPISQGLLVFNSNMSQRLESHRPNIISLLPLSPAVQAAPPAATLARIGQPANQPFQDISSDLRLTSWTRSIHVFPAANPRSISGSAVHEAVLPKYPRSQDPVAIAHDIRNRNLNAEKRIESGTAIDEPQLFIAAARYYNHSQSGEDQKNNVNEGEAPITFVLTHANGFHKETWEPMLAHLILSPGGRKIKEFWALDCVNQGDSAVLNRATVGLNFDWADHARDLLNFVLSYLPDQHSSGPSLPMVLPCLECPNSQLLQLDQSPRSDTCGPISWRHRRLGLIGHSVGGCASLFAATSIPELFQDVILVEPVVRPKHDDEIRVTIKIASSTVARQDQWDNRAVALKKFQKNDRFFGRWDPSVLRRYLEHALEFEQPVKLKCNKLHEASVFVQPHNRTSESYFRFSELFDESMTKQPLGNDHLPFRFLLILGNQSDSVVPEDAVKKFGFVKIDRSGHLITQENPLELASLISKHLTESKFPSCINKDTPFCKL</sequence>
<dbReference type="Proteomes" id="UP000325313">
    <property type="component" value="Unassembled WGS sequence"/>
</dbReference>
<accession>A0A5B0LRC5</accession>
<evidence type="ECO:0000259" key="1">
    <source>
        <dbReference type="Pfam" id="PF12697"/>
    </source>
</evidence>
<dbReference type="InterPro" id="IPR000073">
    <property type="entry name" value="AB_hydrolase_1"/>
</dbReference>
<name>A0A5B0LRC5_PUCGR</name>
<feature type="domain" description="AB hydrolase-1" evidence="1">
    <location>
        <begin position="215"/>
        <end position="521"/>
    </location>
</feature>
<dbReference type="EMBL" id="VDEP01000440">
    <property type="protein sequence ID" value="KAA1081982.1"/>
    <property type="molecule type" value="Genomic_DNA"/>
</dbReference>
<evidence type="ECO:0000313" key="2">
    <source>
        <dbReference type="EMBL" id="KAA1066413.1"/>
    </source>
</evidence>
<keyword evidence="4" id="KW-1185">Reference proteome</keyword>
<dbReference type="Proteomes" id="UP000324748">
    <property type="component" value="Unassembled WGS sequence"/>
</dbReference>
<organism evidence="2 4">
    <name type="scientific">Puccinia graminis f. sp. tritici</name>
    <dbReference type="NCBI Taxonomy" id="56615"/>
    <lineage>
        <taxon>Eukaryota</taxon>
        <taxon>Fungi</taxon>
        <taxon>Dikarya</taxon>
        <taxon>Basidiomycota</taxon>
        <taxon>Pucciniomycotina</taxon>
        <taxon>Pucciniomycetes</taxon>
        <taxon>Pucciniales</taxon>
        <taxon>Pucciniaceae</taxon>
        <taxon>Puccinia</taxon>
    </lineage>
</organism>
<comment type="caution">
    <text evidence="2">The sequence shown here is derived from an EMBL/GenBank/DDBJ whole genome shotgun (WGS) entry which is preliminary data.</text>
</comment>
<evidence type="ECO:0000313" key="3">
    <source>
        <dbReference type="EMBL" id="KAA1081982.1"/>
    </source>
</evidence>
<dbReference type="EMBL" id="VSWC01000196">
    <property type="protein sequence ID" value="KAA1066413.1"/>
    <property type="molecule type" value="Genomic_DNA"/>
</dbReference>
<dbReference type="Pfam" id="PF12697">
    <property type="entry name" value="Abhydrolase_6"/>
    <property type="match status" value="1"/>
</dbReference>
<dbReference type="Gene3D" id="3.40.50.1820">
    <property type="entry name" value="alpha/beta hydrolase"/>
    <property type="match status" value="1"/>
</dbReference>
<evidence type="ECO:0000313" key="4">
    <source>
        <dbReference type="Proteomes" id="UP000324748"/>
    </source>
</evidence>
<dbReference type="InterPro" id="IPR029058">
    <property type="entry name" value="AB_hydrolase_fold"/>
</dbReference>
<reference evidence="4 5" key="1">
    <citation type="submission" date="2019-05" db="EMBL/GenBank/DDBJ databases">
        <title>Emergence of the Ug99 lineage of the wheat stem rust pathogen through somatic hybridization.</title>
        <authorList>
            <person name="Li F."/>
            <person name="Upadhyaya N.M."/>
            <person name="Sperschneider J."/>
            <person name="Matny O."/>
            <person name="Nguyen-Phuc H."/>
            <person name="Mago R."/>
            <person name="Raley C."/>
            <person name="Miller M.E."/>
            <person name="Silverstein K.A.T."/>
            <person name="Henningsen E."/>
            <person name="Hirsch C.D."/>
            <person name="Visser B."/>
            <person name="Pretorius Z.A."/>
            <person name="Steffenson B.J."/>
            <person name="Schwessinger B."/>
            <person name="Dodds P.N."/>
            <person name="Figueroa M."/>
        </authorList>
    </citation>
    <scope>NUCLEOTIDE SEQUENCE [LARGE SCALE GENOMIC DNA]</scope>
    <source>
        <strain evidence="2">21-0</strain>
        <strain evidence="3 5">Ug99</strain>
    </source>
</reference>
<gene>
    <name evidence="2" type="ORF">PGT21_030110</name>
    <name evidence="3" type="ORF">PGTUg99_031407</name>
</gene>
<evidence type="ECO:0000313" key="5">
    <source>
        <dbReference type="Proteomes" id="UP000325313"/>
    </source>
</evidence>
<proteinExistence type="predicted"/>
<dbReference type="SUPFAM" id="SSF53474">
    <property type="entry name" value="alpha/beta-Hydrolases"/>
    <property type="match status" value="1"/>
</dbReference>
<dbReference type="AlphaFoldDB" id="A0A5B0LRC5"/>
<protein>
    <recommendedName>
        <fullName evidence="1">AB hydrolase-1 domain-containing protein</fullName>
    </recommendedName>
</protein>
<dbReference type="OrthoDB" id="94039at2759"/>